<protein>
    <recommendedName>
        <fullName evidence="2">diguanylate cyclase</fullName>
        <ecNumber evidence="2">2.7.7.65</ecNumber>
    </recommendedName>
</protein>
<evidence type="ECO:0000256" key="1">
    <source>
        <dbReference type="ARBA" id="ARBA00001946"/>
    </source>
</evidence>
<keyword evidence="4" id="KW-0472">Membrane</keyword>
<reference evidence="6 8" key="1">
    <citation type="journal article" date="2018" name="Nat. Biotechnol.">
        <title>A standardized bacterial taxonomy based on genome phylogeny substantially revises the tree of life.</title>
        <authorList>
            <person name="Parks D.H."/>
            <person name="Chuvochina M."/>
            <person name="Waite D.W."/>
            <person name="Rinke C."/>
            <person name="Skarshewski A."/>
            <person name="Chaumeil P.A."/>
            <person name="Hugenholtz P."/>
        </authorList>
    </citation>
    <scope>NUCLEOTIDE SEQUENCE [LARGE SCALE GENOMIC DNA]</scope>
    <source>
        <strain evidence="6">UBA9669</strain>
    </source>
</reference>
<dbReference type="SMART" id="SM00267">
    <property type="entry name" value="GGDEF"/>
    <property type="match status" value="1"/>
</dbReference>
<gene>
    <name evidence="6" type="ORF">DHW29_02280</name>
    <name evidence="7" type="ORF">LSO60_06535</name>
</gene>
<evidence type="ECO:0000259" key="5">
    <source>
        <dbReference type="PROSITE" id="PS50887"/>
    </source>
</evidence>
<accession>A0A3D2SJC9</accession>
<dbReference type="GO" id="GO:0052621">
    <property type="term" value="F:diguanylate cyclase activity"/>
    <property type="evidence" value="ECO:0007669"/>
    <property type="project" value="UniProtKB-EC"/>
</dbReference>
<name>A0A3D2SJC9_9GAMM</name>
<dbReference type="RefSeq" id="WP_049175566.1">
    <property type="nucleotide sequence ID" value="NZ_BKFK01000002.1"/>
</dbReference>
<reference evidence="7" key="2">
    <citation type="journal article" date="2022" name="J Glob Antimicrob Resist">
        <title>Comparative analysis of IMP-4- and OXA-58-containing plasmids of three carbapenemase-producing Acinetobacter ursingii strains in the Netherlands.</title>
        <authorList>
            <person name="Hendrickx A.P.A."/>
            <person name="Schade R.P."/>
            <person name="Landman F."/>
            <person name="Bosch T."/>
            <person name="Schouls L.M."/>
            <person name="van Dijk K."/>
        </authorList>
    </citation>
    <scope>NUCLEOTIDE SEQUENCE</scope>
    <source>
        <strain evidence="7">RIVM_C010559</strain>
    </source>
</reference>
<comment type="catalytic activity">
    <reaction evidence="3">
        <text>2 GTP = 3',3'-c-di-GMP + 2 diphosphate</text>
        <dbReference type="Rhea" id="RHEA:24898"/>
        <dbReference type="ChEBI" id="CHEBI:33019"/>
        <dbReference type="ChEBI" id="CHEBI:37565"/>
        <dbReference type="ChEBI" id="CHEBI:58805"/>
        <dbReference type="EC" id="2.7.7.65"/>
    </reaction>
</comment>
<dbReference type="Proteomes" id="UP001164064">
    <property type="component" value="Chromosome"/>
</dbReference>
<sequence>MRLHGSNILTREQIDQLIARGLNVVWFPRRLESAYRQQYQTEAAYEFRFRAPIILALYAFLCFGIYQTLPKGQVHEWFSYYGWVGIIVFIAWLLSFVKKLNPYFEFYVCLGSCAAVAITFIMINVLERGQSSILYHAAMMYAIVIIYGFVGMRFYTALIAGWLGGFIGIVVSHSLNGAIDWTLLNRTYTFSSFLGMALAYATDRQHRENYLQDCIIELNRLELVQQAQKLSALSQQDSLTGLANRRYLDEVLSAEWNRAIRYQTPITVMMVDIDFFKNYNDTLGHVQGDECLRKIATSIASLVSRSGEVAARYGGEEFLLLFPMTDESEAILHVKRLMDAVKNIEILHPSSQVSSHVTISAGVATMTPNQDCDISDFIAKADHALYLAKSSGRNQFQIAQTSFSVEMI</sequence>
<feature type="transmembrane region" description="Helical" evidence="4">
    <location>
        <begin position="104"/>
        <end position="126"/>
    </location>
</feature>
<dbReference type="EMBL" id="CP089051">
    <property type="protein sequence ID" value="UYF72909.1"/>
    <property type="molecule type" value="Genomic_DNA"/>
</dbReference>
<dbReference type="InterPro" id="IPR029787">
    <property type="entry name" value="Nucleotide_cyclase"/>
</dbReference>
<dbReference type="GO" id="GO:0005886">
    <property type="term" value="C:plasma membrane"/>
    <property type="evidence" value="ECO:0007669"/>
    <property type="project" value="TreeGrafter"/>
</dbReference>
<proteinExistence type="predicted"/>
<comment type="cofactor">
    <cofactor evidence="1">
        <name>Mg(2+)</name>
        <dbReference type="ChEBI" id="CHEBI:18420"/>
    </cofactor>
</comment>
<dbReference type="AlphaFoldDB" id="A0A3D2SJC9"/>
<organism evidence="6 8">
    <name type="scientific">Acinetobacter ursingii</name>
    <dbReference type="NCBI Taxonomy" id="108980"/>
    <lineage>
        <taxon>Bacteria</taxon>
        <taxon>Pseudomonadati</taxon>
        <taxon>Pseudomonadota</taxon>
        <taxon>Gammaproteobacteria</taxon>
        <taxon>Moraxellales</taxon>
        <taxon>Moraxellaceae</taxon>
        <taxon>Acinetobacter</taxon>
    </lineage>
</organism>
<dbReference type="GO" id="GO:1902201">
    <property type="term" value="P:negative regulation of bacterial-type flagellum-dependent cell motility"/>
    <property type="evidence" value="ECO:0007669"/>
    <property type="project" value="TreeGrafter"/>
</dbReference>
<evidence type="ECO:0000313" key="8">
    <source>
        <dbReference type="Proteomes" id="UP000263596"/>
    </source>
</evidence>
<feature type="transmembrane region" description="Helical" evidence="4">
    <location>
        <begin position="132"/>
        <end position="150"/>
    </location>
</feature>
<dbReference type="FunFam" id="3.30.70.270:FF:000001">
    <property type="entry name" value="Diguanylate cyclase domain protein"/>
    <property type="match status" value="1"/>
</dbReference>
<evidence type="ECO:0000256" key="2">
    <source>
        <dbReference type="ARBA" id="ARBA00012528"/>
    </source>
</evidence>
<dbReference type="PANTHER" id="PTHR45138">
    <property type="entry name" value="REGULATORY COMPONENTS OF SENSORY TRANSDUCTION SYSTEM"/>
    <property type="match status" value="1"/>
</dbReference>
<keyword evidence="4" id="KW-1133">Transmembrane helix</keyword>
<feature type="transmembrane region" description="Helical" evidence="4">
    <location>
        <begin position="78"/>
        <end position="97"/>
    </location>
</feature>
<evidence type="ECO:0000313" key="7">
    <source>
        <dbReference type="EMBL" id="UYF72909.1"/>
    </source>
</evidence>
<dbReference type="GO" id="GO:0043709">
    <property type="term" value="P:cell adhesion involved in single-species biofilm formation"/>
    <property type="evidence" value="ECO:0007669"/>
    <property type="project" value="TreeGrafter"/>
</dbReference>
<evidence type="ECO:0000256" key="4">
    <source>
        <dbReference type="SAM" id="Phobius"/>
    </source>
</evidence>
<dbReference type="PROSITE" id="PS50887">
    <property type="entry name" value="GGDEF"/>
    <property type="match status" value="1"/>
</dbReference>
<dbReference type="NCBIfam" id="TIGR00254">
    <property type="entry name" value="GGDEF"/>
    <property type="match status" value="1"/>
</dbReference>
<feature type="domain" description="GGDEF" evidence="5">
    <location>
        <begin position="264"/>
        <end position="401"/>
    </location>
</feature>
<dbReference type="CDD" id="cd01949">
    <property type="entry name" value="GGDEF"/>
    <property type="match status" value="1"/>
</dbReference>
<dbReference type="Pfam" id="PF00990">
    <property type="entry name" value="GGDEF"/>
    <property type="match status" value="1"/>
</dbReference>
<dbReference type="EMBL" id="DPVE01000039">
    <property type="protein sequence ID" value="HCK29128.1"/>
    <property type="molecule type" value="Genomic_DNA"/>
</dbReference>
<dbReference type="InterPro" id="IPR000160">
    <property type="entry name" value="GGDEF_dom"/>
</dbReference>
<dbReference type="SUPFAM" id="SSF55073">
    <property type="entry name" value="Nucleotide cyclase"/>
    <property type="match status" value="1"/>
</dbReference>
<dbReference type="Gene3D" id="3.30.70.270">
    <property type="match status" value="1"/>
</dbReference>
<keyword evidence="4" id="KW-0812">Transmembrane</keyword>
<dbReference type="EC" id="2.7.7.65" evidence="2"/>
<dbReference type="InterPro" id="IPR050469">
    <property type="entry name" value="Diguanylate_Cyclase"/>
</dbReference>
<feature type="transmembrane region" description="Helical" evidence="4">
    <location>
        <begin position="157"/>
        <end position="175"/>
    </location>
</feature>
<evidence type="ECO:0000313" key="6">
    <source>
        <dbReference type="EMBL" id="HCK29128.1"/>
    </source>
</evidence>
<dbReference type="Proteomes" id="UP000263596">
    <property type="component" value="Unassembled WGS sequence"/>
</dbReference>
<dbReference type="InterPro" id="IPR043128">
    <property type="entry name" value="Rev_trsase/Diguanyl_cyclase"/>
</dbReference>
<feature type="transmembrane region" description="Helical" evidence="4">
    <location>
        <begin position="47"/>
        <end position="66"/>
    </location>
</feature>
<dbReference type="PANTHER" id="PTHR45138:SF9">
    <property type="entry name" value="DIGUANYLATE CYCLASE DGCM-RELATED"/>
    <property type="match status" value="1"/>
</dbReference>
<evidence type="ECO:0000256" key="3">
    <source>
        <dbReference type="ARBA" id="ARBA00034247"/>
    </source>
</evidence>